<feature type="non-terminal residue" evidence="2">
    <location>
        <position position="155"/>
    </location>
</feature>
<evidence type="ECO:0000313" key="1">
    <source>
        <dbReference type="Proteomes" id="UP000228380"/>
    </source>
</evidence>
<sequence length="155" mass="18132">MPSGKYENYTPLNVPQAKILMEIEGRDYFRPPPPMRDTVARRNPRKYCRFHRDYGHDMEDCFQLRDDIEALIRRGVLNQFVRNWCEERRPVENAALPGNPNDNRPIAGTINTIGGGSSVEEPIEGRIPLKRPRTFEAISFSMRIWKELRLLMMTL</sequence>
<gene>
    <name evidence="2" type="primary">LOC120109168</name>
</gene>
<reference evidence="2" key="1">
    <citation type="submission" date="2025-08" db="UniProtKB">
        <authorList>
            <consortium name="RefSeq"/>
        </authorList>
    </citation>
    <scope>IDENTIFICATION</scope>
    <source>
        <tissue evidence="2">Young leaves</tissue>
    </source>
</reference>
<protein>
    <submittedName>
        <fullName evidence="2">Uncharacterized protein LOC120109168</fullName>
    </submittedName>
</protein>
<dbReference type="Proteomes" id="UP000228380">
    <property type="component" value="Unplaced"/>
</dbReference>
<evidence type="ECO:0000313" key="2">
    <source>
        <dbReference type="RefSeq" id="XP_038978844.1"/>
    </source>
</evidence>
<dbReference type="OrthoDB" id="1740536at2759"/>
<proteinExistence type="predicted"/>
<name>A0A8B9A6I1_PHODC</name>
<keyword evidence="1" id="KW-1185">Reference proteome</keyword>
<dbReference type="KEGG" id="pda:120109168"/>
<organism evidence="1 2">
    <name type="scientific">Phoenix dactylifera</name>
    <name type="common">Date palm</name>
    <dbReference type="NCBI Taxonomy" id="42345"/>
    <lineage>
        <taxon>Eukaryota</taxon>
        <taxon>Viridiplantae</taxon>
        <taxon>Streptophyta</taxon>
        <taxon>Embryophyta</taxon>
        <taxon>Tracheophyta</taxon>
        <taxon>Spermatophyta</taxon>
        <taxon>Magnoliopsida</taxon>
        <taxon>Liliopsida</taxon>
        <taxon>Arecaceae</taxon>
        <taxon>Coryphoideae</taxon>
        <taxon>Phoeniceae</taxon>
        <taxon>Phoenix</taxon>
    </lineage>
</organism>
<dbReference type="AlphaFoldDB" id="A0A8B9A6I1"/>
<dbReference type="RefSeq" id="XP_038978844.1">
    <property type="nucleotide sequence ID" value="XM_039122916.1"/>
</dbReference>
<accession>A0A8B9A6I1</accession>
<dbReference type="GeneID" id="120109168"/>